<dbReference type="RefSeq" id="WP_113614009.1">
    <property type="nucleotide sequence ID" value="NZ_QFFJ01000001.1"/>
</dbReference>
<dbReference type="Gene3D" id="3.40.50.300">
    <property type="entry name" value="P-loop containing nucleotide triphosphate hydrolases"/>
    <property type="match status" value="1"/>
</dbReference>
<gene>
    <name evidence="3" type="ORF">DF182_01980</name>
</gene>
<keyword evidence="4" id="KW-1185">Reference proteome</keyword>
<dbReference type="Pfam" id="PF00004">
    <property type="entry name" value="AAA"/>
    <property type="match status" value="1"/>
</dbReference>
<evidence type="ECO:0000256" key="1">
    <source>
        <dbReference type="SAM" id="Phobius"/>
    </source>
</evidence>
<dbReference type="InterPro" id="IPR014509">
    <property type="entry name" value="YjdF-like"/>
</dbReference>
<reference evidence="3 4" key="1">
    <citation type="submission" date="2018-05" db="EMBL/GenBank/DDBJ databases">
        <title>Chitinophaga sp. K3CV102501T nov., isolated from isolated from a monsoon evergreen broad-leaved forest soil.</title>
        <authorList>
            <person name="Lv Y."/>
        </authorList>
    </citation>
    <scope>NUCLEOTIDE SEQUENCE [LARGE SCALE GENOMIC DNA]</scope>
    <source>
        <strain evidence="3 4">GDMCC 1.1325</strain>
    </source>
</reference>
<keyword evidence="1" id="KW-0812">Transmembrane</keyword>
<feature type="transmembrane region" description="Helical" evidence="1">
    <location>
        <begin position="64"/>
        <end position="85"/>
    </location>
</feature>
<comment type="caution">
    <text evidence="3">The sequence shown here is derived from an EMBL/GenBank/DDBJ whole genome shotgun (WGS) entry which is preliminary data.</text>
</comment>
<dbReference type="EMBL" id="QFFJ01000001">
    <property type="protein sequence ID" value="RBL91412.1"/>
    <property type="molecule type" value="Genomic_DNA"/>
</dbReference>
<keyword evidence="3" id="KW-0547">Nucleotide-binding</keyword>
<dbReference type="SUPFAM" id="SSF52540">
    <property type="entry name" value="P-loop containing nucleoside triphosphate hydrolases"/>
    <property type="match status" value="1"/>
</dbReference>
<sequence length="354" mass="40786">MKKIITPKDIFRQLKADLIGKDSYRGVTLTYTWLANQFGHFSLGFIPTFVVFLILKKHIPESRAALNAALGVSMAWLVFETYNFLGPLLSDKARKRYVFQPAWGNIAFDTITDLLYFWSGAFMASILCGYTPTALSILLILTAMVLYPAYYWYLTKMYLQTPSYPFQFRLSQWNTESLPQKDIDEIRRFLDNKGHGMHLFLFGPKRSGKTSLSVGIATELSIRHHTAVYTSAMKLYCMFFEHDDATSADVLWTWRKASILVIDDINPGDPIKHDLITPDQFLSFVDTFSTNDINRTVLRQTNVIWVLGDDDRLSERWKDMLLNIGVEKEKLISLNLQPYAPPMIRGEYDLHMQS</sequence>
<organism evidence="3 4">
    <name type="scientific">Chitinophaga flava</name>
    <dbReference type="NCBI Taxonomy" id="2259036"/>
    <lineage>
        <taxon>Bacteria</taxon>
        <taxon>Pseudomonadati</taxon>
        <taxon>Bacteroidota</taxon>
        <taxon>Chitinophagia</taxon>
        <taxon>Chitinophagales</taxon>
        <taxon>Chitinophagaceae</taxon>
        <taxon>Chitinophaga</taxon>
    </lineage>
</organism>
<dbReference type="GO" id="GO:0005524">
    <property type="term" value="F:ATP binding"/>
    <property type="evidence" value="ECO:0007669"/>
    <property type="project" value="UniProtKB-KW"/>
</dbReference>
<keyword evidence="3" id="KW-0067">ATP-binding</keyword>
<dbReference type="AlphaFoldDB" id="A0A365XYI3"/>
<keyword evidence="1" id="KW-0472">Membrane</keyword>
<dbReference type="GO" id="GO:0016887">
    <property type="term" value="F:ATP hydrolysis activity"/>
    <property type="evidence" value="ECO:0007669"/>
    <property type="project" value="InterPro"/>
</dbReference>
<feature type="transmembrane region" description="Helical" evidence="1">
    <location>
        <begin position="134"/>
        <end position="153"/>
    </location>
</feature>
<feature type="domain" description="ATPase AAA-type core" evidence="2">
    <location>
        <begin position="200"/>
        <end position="309"/>
    </location>
</feature>
<dbReference type="Proteomes" id="UP000253410">
    <property type="component" value="Unassembled WGS sequence"/>
</dbReference>
<evidence type="ECO:0000259" key="2">
    <source>
        <dbReference type="Pfam" id="PF00004"/>
    </source>
</evidence>
<keyword evidence="1" id="KW-1133">Transmembrane helix</keyword>
<dbReference type="OrthoDB" id="927105at2"/>
<dbReference type="InterPro" id="IPR003959">
    <property type="entry name" value="ATPase_AAA_core"/>
</dbReference>
<evidence type="ECO:0000313" key="4">
    <source>
        <dbReference type="Proteomes" id="UP000253410"/>
    </source>
</evidence>
<feature type="transmembrane region" description="Helical" evidence="1">
    <location>
        <begin position="38"/>
        <end position="55"/>
    </location>
</feature>
<feature type="transmembrane region" description="Helical" evidence="1">
    <location>
        <begin position="105"/>
        <end position="127"/>
    </location>
</feature>
<evidence type="ECO:0000313" key="3">
    <source>
        <dbReference type="EMBL" id="RBL91412.1"/>
    </source>
</evidence>
<proteinExistence type="predicted"/>
<protein>
    <submittedName>
        <fullName evidence="3">ATP-binding protein</fullName>
    </submittedName>
</protein>
<accession>A0A365XYI3</accession>
<name>A0A365XYI3_9BACT</name>
<dbReference type="InterPro" id="IPR027417">
    <property type="entry name" value="P-loop_NTPase"/>
</dbReference>
<dbReference type="Pfam" id="PF09997">
    <property type="entry name" value="DUF2238"/>
    <property type="match status" value="1"/>
</dbReference>